<evidence type="ECO:0000313" key="2">
    <source>
        <dbReference type="EMBL" id="GFK95443.1"/>
    </source>
</evidence>
<keyword evidence="1" id="KW-1133">Transmembrane helix</keyword>
<dbReference type="AlphaFoldDB" id="A0A6V8LSI8"/>
<organism evidence="2 3">
    <name type="scientific">Fundidesulfovibrio magnetotacticus</name>
    <dbReference type="NCBI Taxonomy" id="2730080"/>
    <lineage>
        <taxon>Bacteria</taxon>
        <taxon>Pseudomonadati</taxon>
        <taxon>Thermodesulfobacteriota</taxon>
        <taxon>Desulfovibrionia</taxon>
        <taxon>Desulfovibrionales</taxon>
        <taxon>Desulfovibrionaceae</taxon>
        <taxon>Fundidesulfovibrio</taxon>
    </lineage>
</organism>
<feature type="transmembrane region" description="Helical" evidence="1">
    <location>
        <begin position="40"/>
        <end position="60"/>
    </location>
</feature>
<keyword evidence="1" id="KW-0812">Transmembrane</keyword>
<accession>A0A6V8LSI8</accession>
<dbReference type="Proteomes" id="UP000494245">
    <property type="component" value="Unassembled WGS sequence"/>
</dbReference>
<gene>
    <name evidence="2" type="ORF">NNJEOMEG_03306</name>
</gene>
<keyword evidence="1" id="KW-0472">Membrane</keyword>
<proteinExistence type="predicted"/>
<name>A0A6V8LSI8_9BACT</name>
<reference evidence="2 3" key="2">
    <citation type="submission" date="2020-05" db="EMBL/GenBank/DDBJ databases">
        <title>Draft genome sequence of Desulfovibrio sp. strainFSS-1.</title>
        <authorList>
            <person name="Shimoshige H."/>
            <person name="Kobayashi H."/>
            <person name="Maekawa T."/>
        </authorList>
    </citation>
    <scope>NUCLEOTIDE SEQUENCE [LARGE SCALE GENOMIC DNA]</scope>
    <source>
        <strain evidence="2 3">SIID29052-01</strain>
    </source>
</reference>
<keyword evidence="3" id="KW-1185">Reference proteome</keyword>
<sequence>MSKVLKALWAVLLAVWFLTGFLLAAGFVSASPSFPFALLVGQAALWCLPLALVWTAWLLLARVIRLVRAQGPDVARGAGKAAILAAKALGRLD</sequence>
<evidence type="ECO:0000313" key="3">
    <source>
        <dbReference type="Proteomes" id="UP000494245"/>
    </source>
</evidence>
<protein>
    <submittedName>
        <fullName evidence="2">Uncharacterized protein</fullName>
    </submittedName>
</protein>
<dbReference type="EMBL" id="BLTE01000017">
    <property type="protein sequence ID" value="GFK95443.1"/>
    <property type="molecule type" value="Genomic_DNA"/>
</dbReference>
<evidence type="ECO:0000256" key="1">
    <source>
        <dbReference type="SAM" id="Phobius"/>
    </source>
</evidence>
<reference evidence="2 3" key="1">
    <citation type="submission" date="2020-04" db="EMBL/GenBank/DDBJ databases">
        <authorList>
            <consortium name="Desulfovibrio sp. FSS-1 genome sequencing consortium"/>
            <person name="Shimoshige H."/>
            <person name="Kobayashi H."/>
            <person name="Maekawa T."/>
        </authorList>
    </citation>
    <scope>NUCLEOTIDE SEQUENCE [LARGE SCALE GENOMIC DNA]</scope>
    <source>
        <strain evidence="2 3">SIID29052-01</strain>
    </source>
</reference>
<comment type="caution">
    <text evidence="2">The sequence shown here is derived from an EMBL/GenBank/DDBJ whole genome shotgun (WGS) entry which is preliminary data.</text>
</comment>
<dbReference type="RefSeq" id="WP_173086453.1">
    <property type="nucleotide sequence ID" value="NZ_BLTE01000017.1"/>
</dbReference>